<evidence type="ECO:0000313" key="1">
    <source>
        <dbReference type="EMBL" id="SDQ18595.1"/>
    </source>
</evidence>
<sequence length="239" mass="27825">MAIYKPVKKWLLPLLSIVIGLSIGYALFLSKEDYQYSQWVTLLEDNETRMYQIESAYKWDNKVYSESQGVWSEENSYYQITTPISDGDEFSFDAYVFEEQFYLKSSGHWFVGTFPHSFTEELAPLDNPFKWTVDLLKHAEQITKDKNGDHITYKAIFKAFPSIDFRGTLLSKQDDTYLEMNFKRGEPFSLEWVVNPVHPDSLGPLVSYPETLTYHLFFDTNKDAVPALPEEAEKAEEID</sequence>
<keyword evidence="2" id="KW-1185">Reference proteome</keyword>
<dbReference type="EMBL" id="FNKD01000001">
    <property type="protein sequence ID" value="SDQ18595.1"/>
    <property type="molecule type" value="Genomic_DNA"/>
</dbReference>
<proteinExistence type="predicted"/>
<accession>A0A1H0YTU7</accession>
<dbReference type="RefSeq" id="WP_092491697.1">
    <property type="nucleotide sequence ID" value="NZ_FNKD01000001.1"/>
</dbReference>
<dbReference type="AlphaFoldDB" id="A0A1H0YTU7"/>
<name>A0A1H0YTU7_9BACI</name>
<dbReference type="Proteomes" id="UP000199444">
    <property type="component" value="Unassembled WGS sequence"/>
</dbReference>
<evidence type="ECO:0000313" key="2">
    <source>
        <dbReference type="Proteomes" id="UP000199444"/>
    </source>
</evidence>
<reference evidence="1" key="1">
    <citation type="submission" date="2016-10" db="EMBL/GenBank/DDBJ databases">
        <authorList>
            <person name="de Groot N.N."/>
        </authorList>
    </citation>
    <scope>NUCLEOTIDE SEQUENCE [LARGE SCALE GENOMIC DNA]</scope>
    <source>
        <strain evidence="1">CGMCC 1.10449</strain>
    </source>
</reference>
<gene>
    <name evidence="1" type="ORF">SAMN05216231_0851</name>
</gene>
<dbReference type="STRING" id="553311.SAMN05216231_0851"/>
<organism evidence="1 2">
    <name type="scientific">Virgibacillus salinus</name>
    <dbReference type="NCBI Taxonomy" id="553311"/>
    <lineage>
        <taxon>Bacteria</taxon>
        <taxon>Bacillati</taxon>
        <taxon>Bacillota</taxon>
        <taxon>Bacilli</taxon>
        <taxon>Bacillales</taxon>
        <taxon>Bacillaceae</taxon>
        <taxon>Virgibacillus</taxon>
    </lineage>
</organism>
<protein>
    <submittedName>
        <fullName evidence="1">Uncharacterized protein</fullName>
    </submittedName>
</protein>